<evidence type="ECO:0000256" key="2">
    <source>
        <dbReference type="PIRSR" id="PIRSR613078-2"/>
    </source>
</evidence>
<dbReference type="InterPro" id="IPR029033">
    <property type="entry name" value="His_PPase_superfam"/>
</dbReference>
<evidence type="ECO:0000313" key="4">
    <source>
        <dbReference type="Proteomes" id="UP000178603"/>
    </source>
</evidence>
<dbReference type="SMART" id="SM00855">
    <property type="entry name" value="PGAM"/>
    <property type="match status" value="1"/>
</dbReference>
<dbReference type="Pfam" id="PF00300">
    <property type="entry name" value="His_Phos_1"/>
    <property type="match status" value="1"/>
</dbReference>
<dbReference type="AlphaFoldDB" id="A0A1F8AUT1"/>
<protein>
    <recommendedName>
        <fullName evidence="5">Phosphoglycerate mutase</fullName>
    </recommendedName>
</protein>
<comment type="caution">
    <text evidence="3">The sequence shown here is derived from an EMBL/GenBank/DDBJ whole genome shotgun (WGS) entry which is preliminary data.</text>
</comment>
<dbReference type="PANTHER" id="PTHR48100:SF44">
    <property type="entry name" value="PHOSPHATASE C1620.13-RELATED"/>
    <property type="match status" value="1"/>
</dbReference>
<dbReference type="InterPro" id="IPR050275">
    <property type="entry name" value="PGM_Phosphatase"/>
</dbReference>
<dbReference type="GO" id="GO:0005829">
    <property type="term" value="C:cytosol"/>
    <property type="evidence" value="ECO:0007669"/>
    <property type="project" value="TreeGrafter"/>
</dbReference>
<dbReference type="InterPro" id="IPR001345">
    <property type="entry name" value="PG/BPGM_mutase_AS"/>
</dbReference>
<feature type="binding site" evidence="2">
    <location>
        <begin position="8"/>
        <end position="15"/>
    </location>
    <ligand>
        <name>substrate</name>
    </ligand>
</feature>
<feature type="binding site" evidence="2">
    <location>
        <position position="60"/>
    </location>
    <ligand>
        <name>substrate</name>
    </ligand>
</feature>
<feature type="active site" description="Tele-phosphohistidine intermediate" evidence="1">
    <location>
        <position position="9"/>
    </location>
</feature>
<dbReference type="EMBL" id="MGGW01000007">
    <property type="protein sequence ID" value="OGM54985.1"/>
    <property type="molecule type" value="Genomic_DNA"/>
</dbReference>
<accession>A0A1F8AUT1</accession>
<organism evidence="3 4">
    <name type="scientific">Candidatus Woesebacteria bacterium RIFCSPHIGHO2_12_FULL_41_24</name>
    <dbReference type="NCBI Taxonomy" id="1802510"/>
    <lineage>
        <taxon>Bacteria</taxon>
        <taxon>Candidatus Woeseibacteriota</taxon>
    </lineage>
</organism>
<dbReference type="SUPFAM" id="SSF53254">
    <property type="entry name" value="Phosphoglycerate mutase-like"/>
    <property type="match status" value="1"/>
</dbReference>
<dbReference type="Proteomes" id="UP000178603">
    <property type="component" value="Unassembled WGS sequence"/>
</dbReference>
<dbReference type="Gene3D" id="3.40.50.1240">
    <property type="entry name" value="Phosphoglycerate mutase-like"/>
    <property type="match status" value="1"/>
</dbReference>
<reference evidence="3 4" key="1">
    <citation type="journal article" date="2016" name="Nat. Commun.">
        <title>Thousands of microbial genomes shed light on interconnected biogeochemical processes in an aquifer system.</title>
        <authorList>
            <person name="Anantharaman K."/>
            <person name="Brown C.T."/>
            <person name="Hug L.A."/>
            <person name="Sharon I."/>
            <person name="Castelle C.J."/>
            <person name="Probst A.J."/>
            <person name="Thomas B.C."/>
            <person name="Singh A."/>
            <person name="Wilkins M.J."/>
            <person name="Karaoz U."/>
            <person name="Brodie E.L."/>
            <person name="Williams K.H."/>
            <person name="Hubbard S.S."/>
            <person name="Banfield J.F."/>
        </authorList>
    </citation>
    <scope>NUCLEOTIDE SEQUENCE [LARGE SCALE GENOMIC DNA]</scope>
</reference>
<dbReference type="PROSITE" id="PS00175">
    <property type="entry name" value="PG_MUTASE"/>
    <property type="match status" value="1"/>
</dbReference>
<dbReference type="PIRSF" id="PIRSF000709">
    <property type="entry name" value="6PFK_2-Ptase"/>
    <property type="match status" value="1"/>
</dbReference>
<sequence length="205" mass="23351">MLKIYLARHGQDEDNVKGILNGRRDKPLTPKGTEQVKEVAEKIKDSGLNFDKIYSSPLKRTYKTAKIISEALGMGKPSVLQDLIERDFGIMTGKHISQIEEMCKPYILKTETITYFLKPKGAETFPQLVERGKKLLSKIRKLHPKGNILLVTHGDIGKTIYAAYYNLKWKDVLTMFHFGNSDLLLLSKNSPAEEAYVFKSDQYNL</sequence>
<name>A0A1F8AUT1_9BACT</name>
<evidence type="ECO:0000256" key="1">
    <source>
        <dbReference type="PIRSR" id="PIRSR613078-1"/>
    </source>
</evidence>
<dbReference type="InterPro" id="IPR013078">
    <property type="entry name" value="His_Pase_superF_clade-1"/>
</dbReference>
<dbReference type="PANTHER" id="PTHR48100">
    <property type="entry name" value="BROAD-SPECIFICITY PHOSPHATASE YOR283W-RELATED"/>
    <property type="match status" value="1"/>
</dbReference>
<feature type="active site" description="Proton donor/acceptor" evidence="1">
    <location>
        <position position="85"/>
    </location>
</feature>
<dbReference type="GO" id="GO:0016791">
    <property type="term" value="F:phosphatase activity"/>
    <property type="evidence" value="ECO:0007669"/>
    <property type="project" value="TreeGrafter"/>
</dbReference>
<proteinExistence type="predicted"/>
<gene>
    <name evidence="3" type="ORF">A3E44_05050</name>
</gene>
<dbReference type="CDD" id="cd07067">
    <property type="entry name" value="HP_PGM_like"/>
    <property type="match status" value="1"/>
</dbReference>
<evidence type="ECO:0000313" key="3">
    <source>
        <dbReference type="EMBL" id="OGM54985.1"/>
    </source>
</evidence>
<evidence type="ECO:0008006" key="5">
    <source>
        <dbReference type="Google" id="ProtNLM"/>
    </source>
</evidence>